<dbReference type="PANTHER" id="PTHR46862">
    <property type="entry name" value="OS07G0661900 PROTEIN"/>
    <property type="match status" value="1"/>
</dbReference>
<feature type="repeat" description="PPR" evidence="2">
    <location>
        <begin position="930"/>
        <end position="964"/>
    </location>
</feature>
<dbReference type="AlphaFoldDB" id="A0AAE0EQJ7"/>
<dbReference type="EMBL" id="LGRX02035350">
    <property type="protein sequence ID" value="KAK3235180.1"/>
    <property type="molecule type" value="Genomic_DNA"/>
</dbReference>
<dbReference type="PROSITE" id="PS51375">
    <property type="entry name" value="PPR"/>
    <property type="match status" value="8"/>
</dbReference>
<feature type="repeat" description="PPR" evidence="2">
    <location>
        <begin position="687"/>
        <end position="717"/>
    </location>
</feature>
<gene>
    <name evidence="4" type="ORF">CYMTET_54603</name>
</gene>
<dbReference type="Pfam" id="PF13041">
    <property type="entry name" value="PPR_2"/>
    <property type="match status" value="4"/>
</dbReference>
<dbReference type="Proteomes" id="UP001190700">
    <property type="component" value="Unassembled WGS sequence"/>
</dbReference>
<keyword evidence="1" id="KW-0677">Repeat</keyword>
<dbReference type="Pfam" id="PF01535">
    <property type="entry name" value="PPR"/>
    <property type="match status" value="4"/>
</dbReference>
<dbReference type="InterPro" id="IPR002885">
    <property type="entry name" value="PPR_rpt"/>
</dbReference>
<feature type="compositionally biased region" description="Gly residues" evidence="3">
    <location>
        <begin position="1"/>
        <end position="10"/>
    </location>
</feature>
<dbReference type="Gene3D" id="1.25.40.10">
    <property type="entry name" value="Tetratricopeptide repeat domain"/>
    <property type="match status" value="4"/>
</dbReference>
<feature type="repeat" description="PPR" evidence="2">
    <location>
        <begin position="721"/>
        <end position="755"/>
    </location>
</feature>
<evidence type="ECO:0000313" key="5">
    <source>
        <dbReference type="Proteomes" id="UP001190700"/>
    </source>
</evidence>
<evidence type="ECO:0000313" key="4">
    <source>
        <dbReference type="EMBL" id="KAK3235180.1"/>
    </source>
</evidence>
<evidence type="ECO:0000256" key="2">
    <source>
        <dbReference type="PROSITE-ProRule" id="PRU00708"/>
    </source>
</evidence>
<dbReference type="InterPro" id="IPR012340">
    <property type="entry name" value="NA-bd_OB-fold"/>
</dbReference>
<feature type="repeat" description="PPR" evidence="2">
    <location>
        <begin position="895"/>
        <end position="929"/>
    </location>
</feature>
<accession>A0AAE0EQJ7</accession>
<evidence type="ECO:0000256" key="3">
    <source>
        <dbReference type="SAM" id="MobiDB-lite"/>
    </source>
</evidence>
<protein>
    <recommendedName>
        <fullName evidence="6">Pentatricopeptide repeat-containing protein</fullName>
    </recommendedName>
</protein>
<feature type="region of interest" description="Disordered" evidence="3">
    <location>
        <begin position="1"/>
        <end position="46"/>
    </location>
</feature>
<dbReference type="SUPFAM" id="SSF81901">
    <property type="entry name" value="HCP-like"/>
    <property type="match status" value="1"/>
</dbReference>
<feature type="repeat" description="PPR" evidence="2">
    <location>
        <begin position="582"/>
        <end position="616"/>
    </location>
</feature>
<dbReference type="InterPro" id="IPR011990">
    <property type="entry name" value="TPR-like_helical_dom_sf"/>
</dbReference>
<proteinExistence type="predicted"/>
<dbReference type="SUPFAM" id="SSF50249">
    <property type="entry name" value="Nucleic acid-binding proteins"/>
    <property type="match status" value="1"/>
</dbReference>
<evidence type="ECO:0000256" key="1">
    <source>
        <dbReference type="ARBA" id="ARBA00022737"/>
    </source>
</evidence>
<name>A0AAE0EQJ7_9CHLO</name>
<evidence type="ECO:0008006" key="6">
    <source>
        <dbReference type="Google" id="ProtNLM"/>
    </source>
</evidence>
<feature type="repeat" description="PPR" evidence="2">
    <location>
        <begin position="791"/>
        <end position="825"/>
    </location>
</feature>
<feature type="repeat" description="PPR" evidence="2">
    <location>
        <begin position="826"/>
        <end position="860"/>
    </location>
</feature>
<sequence length="1002" mass="112589">MALAGAGGRGAADPMPCVREIRTPSSTWDSRPTRGVPPRGSHSLWHQERIRKKHKAEEILKGTVISWSDRGFGKIVTRDGGGERNVVFFEESNILQPKTKVKTRRALNVGQPVEFTHIVSRSGRWKARVVTGPDGSIIPDLAQDHLAAGFLSDRVVALEGLPKLTRNRDEYIYLWEDIRELSCDQICALLKKLEVVRASELHTYLVKEKLHSSSSFNALLHVLVCNRRYIEVCNWVQLMKEEALQPEVGVCEALVRELAVIGARHSANWWLEKFRSVGVPINLDLDHLPSFGGEKQEEDGQVEHKLSEPNRPVPCNAMHEALLPLAASEHGKRVWANATTGCGVGPDESQISESRPERGTVLWWENDYGKILPRCKHEGGWRPLFVHSTDIKGVGRRSLWPLQQVEFTRAGLDSQRRLRVTGVMDLEQPWAHDPTEQPAAHFLANKVRRLPKLQTDHGDVRPLFGRGAKYWRHLWRDLRNLSQTQMCIVLRRLDVTRACQLHECLVADGRSSDETLATLVAMLCEEGRFQQVEALVQERELTGEPLGSRICQVVIRSLAQGGLVEWGIVWMDRMPEAGLELDWLSLQLVLAALVRDGRVEQAENLLLEIKEAGKRPVGTVYTALISEMAMIGRTDRALHWLAEMEAQGVKADVIACNAVLQGLLHKSQLCAAEDLLEKMSSGGVERNEMTYGILINGYGRNGDLEGAERWLRKMGEDLPPDIGAYNALMSAYRAQRDLDGMLGCLDTMLENGVQSDEITFNILMDAFGKQEKIEEAEQVLEHMKAANIVPSKYTYTSLMGSHSKYGAVSRVVGLLQEMQGSNLKPTSFAYVPIIHALCRLGQLKKAMRVFNQMRADGIRPNVFVYAIMLHHLTAHSALELMDELLRDMAEELDPDLQLCNIVINACGKLGRFDQGMLIYEQMLERNIEPSEYTYGILIGTMLRAGDLESVVNILEQMLNAGHQPNQETNWLLNQAARKHVGHHPLDDILERLGDKRHTQRAS</sequence>
<comment type="caution">
    <text evidence="4">The sequence shown here is derived from an EMBL/GenBank/DDBJ whole genome shotgun (WGS) entry which is preliminary data.</text>
</comment>
<dbReference type="NCBIfam" id="TIGR00756">
    <property type="entry name" value="PPR"/>
    <property type="match status" value="7"/>
</dbReference>
<organism evidence="4 5">
    <name type="scientific">Cymbomonas tetramitiformis</name>
    <dbReference type="NCBI Taxonomy" id="36881"/>
    <lineage>
        <taxon>Eukaryota</taxon>
        <taxon>Viridiplantae</taxon>
        <taxon>Chlorophyta</taxon>
        <taxon>Pyramimonadophyceae</taxon>
        <taxon>Pyramimonadales</taxon>
        <taxon>Pyramimonadaceae</taxon>
        <taxon>Cymbomonas</taxon>
    </lineage>
</organism>
<reference evidence="4 5" key="1">
    <citation type="journal article" date="2015" name="Genome Biol. Evol.">
        <title>Comparative Genomics of a Bacterivorous Green Alga Reveals Evolutionary Causalities and Consequences of Phago-Mixotrophic Mode of Nutrition.</title>
        <authorList>
            <person name="Burns J.A."/>
            <person name="Paasch A."/>
            <person name="Narechania A."/>
            <person name="Kim E."/>
        </authorList>
    </citation>
    <scope>NUCLEOTIDE SEQUENCE [LARGE SCALE GENOMIC DNA]</scope>
    <source>
        <strain evidence="4 5">PLY_AMNH</strain>
    </source>
</reference>
<dbReference type="PANTHER" id="PTHR46862:SF5">
    <property type="entry name" value="OS02G0170000 PROTEIN"/>
    <property type="match status" value="1"/>
</dbReference>
<feature type="repeat" description="PPR" evidence="2">
    <location>
        <begin position="756"/>
        <end position="790"/>
    </location>
</feature>
<keyword evidence="5" id="KW-1185">Reference proteome</keyword>
<dbReference type="Gene3D" id="2.40.50.140">
    <property type="entry name" value="Nucleic acid-binding proteins"/>
    <property type="match status" value="2"/>
</dbReference>